<organism evidence="2 3">
    <name type="scientific">Castellaniella defragrans (strain DSM 12143 / CCUG 39792 / 65Phen)</name>
    <name type="common">Alcaligenes defragrans</name>
    <dbReference type="NCBI Taxonomy" id="1437824"/>
    <lineage>
        <taxon>Bacteria</taxon>
        <taxon>Pseudomonadati</taxon>
        <taxon>Pseudomonadota</taxon>
        <taxon>Betaproteobacteria</taxon>
        <taxon>Burkholderiales</taxon>
        <taxon>Alcaligenaceae</taxon>
        <taxon>Castellaniella</taxon>
    </lineage>
</organism>
<evidence type="ECO:0000256" key="1">
    <source>
        <dbReference type="SAM" id="Coils"/>
    </source>
</evidence>
<dbReference type="STRING" id="1437824.BN940_04101"/>
<protein>
    <submittedName>
        <fullName evidence="2">Putative outer protein</fullName>
    </submittedName>
</protein>
<sequence>MTVQNENRASIPEHIMTISLQSTFPPGYVPPGVDPKSLDPATKKMVETTGITLDVALKLIGVDVNEANVGRLDALLKSMLPEPSGGKSTGDPFGKIGAETVAIDIYSVMALFQKCAQEMRNQAREVRSSEMQAQVASLKDAAKEIRKAAEDRLQQAIIQGAFQITGGAVSIGMSVAGGVLNAKSIRKGGEVDPDSGVRVNPADNKPIDLQVVQDSKLQGNWGSGLSGTAQSTGGMFSSLGGMIAAGKEQEAAERDAKKSELESDARVHEQSVQQANDLMQQMMDVIRDVREKLGAIDQARNETNRGIARNV</sequence>
<evidence type="ECO:0000313" key="3">
    <source>
        <dbReference type="Proteomes" id="UP000019805"/>
    </source>
</evidence>
<feature type="coiled-coil region" evidence="1">
    <location>
        <begin position="258"/>
        <end position="292"/>
    </location>
</feature>
<dbReference type="eggNOG" id="ENOG5033KGJ">
    <property type="taxonomic scope" value="Bacteria"/>
</dbReference>
<dbReference type="Proteomes" id="UP000019805">
    <property type="component" value="Chromosome"/>
</dbReference>
<keyword evidence="3" id="KW-1185">Reference proteome</keyword>
<dbReference type="KEGG" id="cdn:BN940_04101"/>
<keyword evidence="1" id="KW-0175">Coiled coil</keyword>
<accession>W8WUR7</accession>
<proteinExistence type="predicted"/>
<dbReference type="AlphaFoldDB" id="W8WUR7"/>
<gene>
    <name evidence="2" type="ORF">BN940_04101</name>
</gene>
<evidence type="ECO:0000313" key="2">
    <source>
        <dbReference type="EMBL" id="CDM23294.1"/>
    </source>
</evidence>
<feature type="coiled-coil region" evidence="1">
    <location>
        <begin position="128"/>
        <end position="159"/>
    </location>
</feature>
<dbReference type="NCBIfam" id="NF038055">
    <property type="entry name" value="T3SS_SctB_pilot"/>
    <property type="match status" value="2"/>
</dbReference>
<reference evidence="2 3" key="1">
    <citation type="journal article" date="2014" name="BMC Microbiol.">
        <title>The oxygen-independent metabolism of cyclic monoterpenes in Castellaniella defragrans 65Phen.</title>
        <authorList>
            <person name="Petasch J."/>
            <person name="Disch E.M."/>
            <person name="Markert S."/>
            <person name="Becher D."/>
            <person name="Schweder T."/>
            <person name="Huttel B."/>
            <person name="Reinhardt R."/>
            <person name="Harder J."/>
        </authorList>
    </citation>
    <scope>NUCLEOTIDE SEQUENCE [LARGE SCALE GENOMIC DNA]</scope>
    <source>
        <strain evidence="2">65Phen</strain>
    </source>
</reference>
<dbReference type="EMBL" id="HG916765">
    <property type="protein sequence ID" value="CDM23294.1"/>
    <property type="molecule type" value="Genomic_DNA"/>
</dbReference>
<dbReference type="HOGENOM" id="CLU_1017896_0_0_4"/>
<name>W8WUR7_CASD6</name>